<dbReference type="Pfam" id="PF20236">
    <property type="entry name" value="DUF6593"/>
    <property type="match status" value="1"/>
</dbReference>
<accession>A0A4Y7TFP5</accession>
<reference evidence="2 3" key="1">
    <citation type="journal article" date="2019" name="Nat. Ecol. Evol.">
        <title>Megaphylogeny resolves global patterns of mushroom evolution.</title>
        <authorList>
            <person name="Varga T."/>
            <person name="Krizsan K."/>
            <person name="Foldi C."/>
            <person name="Dima B."/>
            <person name="Sanchez-Garcia M."/>
            <person name="Sanchez-Ramirez S."/>
            <person name="Szollosi G.J."/>
            <person name="Szarkandi J.G."/>
            <person name="Papp V."/>
            <person name="Albert L."/>
            <person name="Andreopoulos W."/>
            <person name="Angelini C."/>
            <person name="Antonin V."/>
            <person name="Barry K.W."/>
            <person name="Bougher N.L."/>
            <person name="Buchanan P."/>
            <person name="Buyck B."/>
            <person name="Bense V."/>
            <person name="Catcheside P."/>
            <person name="Chovatia M."/>
            <person name="Cooper J."/>
            <person name="Damon W."/>
            <person name="Desjardin D."/>
            <person name="Finy P."/>
            <person name="Geml J."/>
            <person name="Haridas S."/>
            <person name="Hughes K."/>
            <person name="Justo A."/>
            <person name="Karasinski D."/>
            <person name="Kautmanova I."/>
            <person name="Kiss B."/>
            <person name="Kocsube S."/>
            <person name="Kotiranta H."/>
            <person name="LaButti K.M."/>
            <person name="Lechner B.E."/>
            <person name="Liimatainen K."/>
            <person name="Lipzen A."/>
            <person name="Lukacs Z."/>
            <person name="Mihaltcheva S."/>
            <person name="Morgado L.N."/>
            <person name="Niskanen T."/>
            <person name="Noordeloos M.E."/>
            <person name="Ohm R.A."/>
            <person name="Ortiz-Santana B."/>
            <person name="Ovrebo C."/>
            <person name="Racz N."/>
            <person name="Riley R."/>
            <person name="Savchenko A."/>
            <person name="Shiryaev A."/>
            <person name="Soop K."/>
            <person name="Spirin V."/>
            <person name="Szebenyi C."/>
            <person name="Tomsovsky M."/>
            <person name="Tulloss R.E."/>
            <person name="Uehling J."/>
            <person name="Grigoriev I.V."/>
            <person name="Vagvolgyi C."/>
            <person name="Papp T."/>
            <person name="Martin F.M."/>
            <person name="Miettinen O."/>
            <person name="Hibbett D.S."/>
            <person name="Nagy L.G."/>
        </authorList>
    </citation>
    <scope>NUCLEOTIDE SEQUENCE [LARGE SCALE GENOMIC DNA]</scope>
    <source>
        <strain evidence="2 3">FP101781</strain>
    </source>
</reference>
<evidence type="ECO:0000313" key="2">
    <source>
        <dbReference type="EMBL" id="TEB33005.1"/>
    </source>
</evidence>
<dbReference type="AlphaFoldDB" id="A0A4Y7TFP5"/>
<keyword evidence="3" id="KW-1185">Reference proteome</keyword>
<sequence length="226" mass="24064">MSGGFNPYSLGGWGAFGAPAGQHPASSQYASFPSVYGALPGSSQFANQSSSSAGIDTETSLSFQFTGLNPDIVNCIVMGPNARYCFSISTSTSGYQSPVTSVRNERDAVVARIEWANRPVVEIEGVVPRVMASQLIPLSRDQAYRTMTIRGRQYAWAPAPQSAGTPPGSRCIQLFHTGTNPAQPLGMFNRHADGLSLDLAPEAMRHGALEVCVVIGLLLYSGRNFD</sequence>
<dbReference type="EMBL" id="QPFP01000013">
    <property type="protein sequence ID" value="TEB33005.1"/>
    <property type="molecule type" value="Genomic_DNA"/>
</dbReference>
<feature type="domain" description="DUF6593" evidence="1">
    <location>
        <begin position="72"/>
        <end position="192"/>
    </location>
</feature>
<name>A0A4Y7TFP5_COPMI</name>
<dbReference type="Proteomes" id="UP000298030">
    <property type="component" value="Unassembled WGS sequence"/>
</dbReference>
<organism evidence="2 3">
    <name type="scientific">Coprinellus micaceus</name>
    <name type="common">Glistening ink-cap mushroom</name>
    <name type="synonym">Coprinus micaceus</name>
    <dbReference type="NCBI Taxonomy" id="71717"/>
    <lineage>
        <taxon>Eukaryota</taxon>
        <taxon>Fungi</taxon>
        <taxon>Dikarya</taxon>
        <taxon>Basidiomycota</taxon>
        <taxon>Agaricomycotina</taxon>
        <taxon>Agaricomycetes</taxon>
        <taxon>Agaricomycetidae</taxon>
        <taxon>Agaricales</taxon>
        <taxon>Agaricineae</taxon>
        <taxon>Psathyrellaceae</taxon>
        <taxon>Coprinellus</taxon>
    </lineage>
</organism>
<evidence type="ECO:0000313" key="3">
    <source>
        <dbReference type="Proteomes" id="UP000298030"/>
    </source>
</evidence>
<proteinExistence type="predicted"/>
<gene>
    <name evidence="2" type="ORF">FA13DRAFT_1790078</name>
</gene>
<evidence type="ECO:0000259" key="1">
    <source>
        <dbReference type="Pfam" id="PF20236"/>
    </source>
</evidence>
<protein>
    <recommendedName>
        <fullName evidence="1">DUF6593 domain-containing protein</fullName>
    </recommendedName>
</protein>
<comment type="caution">
    <text evidence="2">The sequence shown here is derived from an EMBL/GenBank/DDBJ whole genome shotgun (WGS) entry which is preliminary data.</text>
</comment>
<dbReference type="InterPro" id="IPR046528">
    <property type="entry name" value="DUF6593"/>
</dbReference>
<dbReference type="OrthoDB" id="3191568at2759"/>